<name>A0ABR8L8K2_9ACTN</name>
<sequence>MAHHLRAQPALGRIGTPEEVAGIIAYLLSPLAAQVTGAEWAIDGGALRQL</sequence>
<dbReference type="Gene3D" id="3.40.50.720">
    <property type="entry name" value="NAD(P)-binding Rossmann-like Domain"/>
    <property type="match status" value="1"/>
</dbReference>
<dbReference type="SUPFAM" id="SSF51735">
    <property type="entry name" value="NAD(P)-binding Rossmann-fold domains"/>
    <property type="match status" value="1"/>
</dbReference>
<comment type="caution">
    <text evidence="1">The sequence shown here is derived from an EMBL/GenBank/DDBJ whole genome shotgun (WGS) entry which is preliminary data.</text>
</comment>
<protein>
    <submittedName>
        <fullName evidence="1">SDR family oxidoreductase</fullName>
    </submittedName>
</protein>
<dbReference type="InterPro" id="IPR036291">
    <property type="entry name" value="NAD(P)-bd_dom_sf"/>
</dbReference>
<evidence type="ECO:0000313" key="1">
    <source>
        <dbReference type="EMBL" id="MBD3145997.1"/>
    </source>
</evidence>
<dbReference type="Proteomes" id="UP000653231">
    <property type="component" value="Unassembled WGS sequence"/>
</dbReference>
<dbReference type="InterPro" id="IPR002347">
    <property type="entry name" value="SDR_fam"/>
</dbReference>
<evidence type="ECO:0000313" key="2">
    <source>
        <dbReference type="Proteomes" id="UP000653231"/>
    </source>
</evidence>
<organism evidence="1 2">
    <name type="scientific">Microbispora bryophytorum subsp. camponoti</name>
    <dbReference type="NCBI Taxonomy" id="1677852"/>
    <lineage>
        <taxon>Bacteria</taxon>
        <taxon>Bacillati</taxon>
        <taxon>Actinomycetota</taxon>
        <taxon>Actinomycetes</taxon>
        <taxon>Streptosporangiales</taxon>
        <taxon>Streptosporangiaceae</taxon>
        <taxon>Microbispora</taxon>
    </lineage>
</organism>
<proteinExistence type="predicted"/>
<keyword evidence="2" id="KW-1185">Reference proteome</keyword>
<accession>A0ABR8L8K2</accession>
<gene>
    <name evidence="1" type="ORF">IEQ31_22790</name>
</gene>
<dbReference type="EMBL" id="JACXRZ010000016">
    <property type="protein sequence ID" value="MBD3145997.1"/>
    <property type="molecule type" value="Genomic_DNA"/>
</dbReference>
<dbReference type="Pfam" id="PF13561">
    <property type="entry name" value="adh_short_C2"/>
    <property type="match status" value="1"/>
</dbReference>
<reference evidence="1 2" key="1">
    <citation type="submission" date="2020-09" db="EMBL/GenBank/DDBJ databases">
        <title>Actinomycete isolated from the Camponotus japonicus Mayr.</title>
        <authorList>
            <person name="Gong X."/>
        </authorList>
    </citation>
    <scope>NUCLEOTIDE SEQUENCE [LARGE SCALE GENOMIC DNA]</scope>
    <source>
        <strain evidence="1 2">2C-HV3</strain>
    </source>
</reference>